<sequence length="94" mass="11112">MEARMGLELLNRPNHRKKEGTYFIRALQQDPEPWREGHASTRALIHVEPCPDHVRIKRDENRVDKFDLQVKGHNLLGDSCRINPWGYRNAQRLD</sequence>
<proteinExistence type="predicted"/>
<dbReference type="Proteomes" id="UP000762676">
    <property type="component" value="Unassembled WGS sequence"/>
</dbReference>
<protein>
    <submittedName>
        <fullName evidence="1">Uncharacterized protein</fullName>
    </submittedName>
</protein>
<evidence type="ECO:0000313" key="1">
    <source>
        <dbReference type="EMBL" id="GFR76410.1"/>
    </source>
</evidence>
<keyword evidence="2" id="KW-1185">Reference proteome</keyword>
<reference evidence="1 2" key="1">
    <citation type="journal article" date="2021" name="Elife">
        <title>Chloroplast acquisition without the gene transfer in kleptoplastic sea slugs, Plakobranchus ocellatus.</title>
        <authorList>
            <person name="Maeda T."/>
            <person name="Takahashi S."/>
            <person name="Yoshida T."/>
            <person name="Shimamura S."/>
            <person name="Takaki Y."/>
            <person name="Nagai Y."/>
            <person name="Toyoda A."/>
            <person name="Suzuki Y."/>
            <person name="Arimoto A."/>
            <person name="Ishii H."/>
            <person name="Satoh N."/>
            <person name="Nishiyama T."/>
            <person name="Hasebe M."/>
            <person name="Maruyama T."/>
            <person name="Minagawa J."/>
            <person name="Obokata J."/>
            <person name="Shigenobu S."/>
        </authorList>
    </citation>
    <scope>NUCLEOTIDE SEQUENCE [LARGE SCALE GENOMIC DNA]</scope>
</reference>
<organism evidence="1 2">
    <name type="scientific">Elysia marginata</name>
    <dbReference type="NCBI Taxonomy" id="1093978"/>
    <lineage>
        <taxon>Eukaryota</taxon>
        <taxon>Metazoa</taxon>
        <taxon>Spiralia</taxon>
        <taxon>Lophotrochozoa</taxon>
        <taxon>Mollusca</taxon>
        <taxon>Gastropoda</taxon>
        <taxon>Heterobranchia</taxon>
        <taxon>Euthyneura</taxon>
        <taxon>Panpulmonata</taxon>
        <taxon>Sacoglossa</taxon>
        <taxon>Placobranchoidea</taxon>
        <taxon>Plakobranchidae</taxon>
        <taxon>Elysia</taxon>
    </lineage>
</organism>
<dbReference type="EMBL" id="BMAT01004588">
    <property type="protein sequence ID" value="GFR76410.1"/>
    <property type="molecule type" value="Genomic_DNA"/>
</dbReference>
<evidence type="ECO:0000313" key="2">
    <source>
        <dbReference type="Proteomes" id="UP000762676"/>
    </source>
</evidence>
<gene>
    <name evidence="1" type="ORF">ElyMa_002212200</name>
</gene>
<accession>A0AAV4FUE9</accession>
<name>A0AAV4FUE9_9GAST</name>
<comment type="caution">
    <text evidence="1">The sequence shown here is derived from an EMBL/GenBank/DDBJ whole genome shotgun (WGS) entry which is preliminary data.</text>
</comment>
<dbReference type="AlphaFoldDB" id="A0AAV4FUE9"/>